<dbReference type="AlphaFoldDB" id="A0AAD4E0I8"/>
<dbReference type="Proteomes" id="UP001195769">
    <property type="component" value="Unassembled WGS sequence"/>
</dbReference>
<accession>A0AAD4E0I8</accession>
<feature type="compositionally biased region" description="Polar residues" evidence="1">
    <location>
        <begin position="34"/>
        <end position="46"/>
    </location>
</feature>
<protein>
    <submittedName>
        <fullName evidence="2">Uncharacterized protein</fullName>
    </submittedName>
</protein>
<dbReference type="EMBL" id="JABBWK010000046">
    <property type="protein sequence ID" value="KAG1897471.1"/>
    <property type="molecule type" value="Genomic_DNA"/>
</dbReference>
<feature type="compositionally biased region" description="Basic and acidic residues" evidence="1">
    <location>
        <begin position="1"/>
        <end position="10"/>
    </location>
</feature>
<keyword evidence="3" id="KW-1185">Reference proteome</keyword>
<dbReference type="RefSeq" id="XP_041223047.1">
    <property type="nucleotide sequence ID" value="XM_041367532.1"/>
</dbReference>
<sequence length="306" mass="33995">MDKSLVKRVMDLSNRSQNDAFRGSLRFRARKATHQSSSFSQQGENSRSSEIEEASKSYPDDQNSRSVHSLWGTVLDKNHALGFRRSKKKLESNSRPHISMSILPHASDSCETAQNNQCSTGSIFSIKAAPLVTAGSLKEAMWIASLREMVQSPSYNAEITQDCGPVDPFRYLSAMFPTERHEVRLLSEPVFGSAYTAYIRYLTVQKVCDALGLDMQSQTAVTSAGIMCKDVIHWTGAQEGTFANHRKDIRRSEELRLRLGRASSLTAREASLKLLSEISIGALQGFYIETSFNGIASTMQDHSKEA</sequence>
<comment type="caution">
    <text evidence="2">The sequence shown here is derived from an EMBL/GenBank/DDBJ whole genome shotgun (WGS) entry which is preliminary data.</text>
</comment>
<name>A0AAD4E0I8_9AGAM</name>
<gene>
    <name evidence="2" type="ORF">F5891DRAFT_1191932</name>
</gene>
<dbReference type="GeneID" id="64661830"/>
<evidence type="ECO:0000313" key="3">
    <source>
        <dbReference type="Proteomes" id="UP001195769"/>
    </source>
</evidence>
<evidence type="ECO:0000313" key="2">
    <source>
        <dbReference type="EMBL" id="KAG1897471.1"/>
    </source>
</evidence>
<organism evidence="2 3">
    <name type="scientific">Suillus fuscotomentosus</name>
    <dbReference type="NCBI Taxonomy" id="1912939"/>
    <lineage>
        <taxon>Eukaryota</taxon>
        <taxon>Fungi</taxon>
        <taxon>Dikarya</taxon>
        <taxon>Basidiomycota</taxon>
        <taxon>Agaricomycotina</taxon>
        <taxon>Agaricomycetes</taxon>
        <taxon>Agaricomycetidae</taxon>
        <taxon>Boletales</taxon>
        <taxon>Suillineae</taxon>
        <taxon>Suillaceae</taxon>
        <taxon>Suillus</taxon>
    </lineage>
</organism>
<reference evidence="2" key="1">
    <citation type="journal article" date="2020" name="New Phytol.">
        <title>Comparative genomics reveals dynamic genome evolution in host specialist ectomycorrhizal fungi.</title>
        <authorList>
            <person name="Lofgren L.A."/>
            <person name="Nguyen N.H."/>
            <person name="Vilgalys R."/>
            <person name="Ruytinx J."/>
            <person name="Liao H.L."/>
            <person name="Branco S."/>
            <person name="Kuo A."/>
            <person name="LaButti K."/>
            <person name="Lipzen A."/>
            <person name="Andreopoulos W."/>
            <person name="Pangilinan J."/>
            <person name="Riley R."/>
            <person name="Hundley H."/>
            <person name="Na H."/>
            <person name="Barry K."/>
            <person name="Grigoriev I.V."/>
            <person name="Stajich J.E."/>
            <person name="Kennedy P.G."/>
        </authorList>
    </citation>
    <scope>NUCLEOTIDE SEQUENCE</scope>
    <source>
        <strain evidence="2">FC203</strain>
    </source>
</reference>
<evidence type="ECO:0000256" key="1">
    <source>
        <dbReference type="SAM" id="MobiDB-lite"/>
    </source>
</evidence>
<feature type="compositionally biased region" description="Basic and acidic residues" evidence="1">
    <location>
        <begin position="47"/>
        <end position="63"/>
    </location>
</feature>
<proteinExistence type="predicted"/>
<feature type="region of interest" description="Disordered" evidence="1">
    <location>
        <begin position="1"/>
        <end position="65"/>
    </location>
</feature>